<keyword evidence="2" id="KW-1185">Reference proteome</keyword>
<gene>
    <name evidence="1" type="ordered locus">Metin_0799</name>
</gene>
<evidence type="ECO:0008006" key="3">
    <source>
        <dbReference type="Google" id="ProtNLM"/>
    </source>
</evidence>
<sequence>MVKKMNNKGKRNTQKKQIQNFEYARKLRGKNVKIFLRNGEVLDAEVTGVSNYEIIVKVENRNLLIFKHAIDYIEFQP</sequence>
<name>D5VSB1_METIM</name>
<evidence type="ECO:0000313" key="1">
    <source>
        <dbReference type="EMBL" id="ADG13464.1"/>
    </source>
</evidence>
<dbReference type="Pfam" id="PF17209">
    <property type="entry name" value="Hfq"/>
    <property type="match status" value="1"/>
</dbReference>
<dbReference type="Gene3D" id="2.30.30.100">
    <property type="match status" value="1"/>
</dbReference>
<accession>D5VSB1</accession>
<dbReference type="Proteomes" id="UP000002061">
    <property type="component" value="Chromosome"/>
</dbReference>
<organism evidence="1 2">
    <name type="scientific">Methanocaldococcus infernus (strain DSM 11812 / JCM 15783 / ME)</name>
    <dbReference type="NCBI Taxonomy" id="573063"/>
    <lineage>
        <taxon>Archaea</taxon>
        <taxon>Methanobacteriati</taxon>
        <taxon>Methanobacteriota</taxon>
        <taxon>Methanomada group</taxon>
        <taxon>Methanococci</taxon>
        <taxon>Methanococcales</taxon>
        <taxon>Methanocaldococcaceae</taxon>
        <taxon>Methanocaldococcus</taxon>
    </lineage>
</organism>
<dbReference type="eggNOG" id="arCOG08275">
    <property type="taxonomic scope" value="Archaea"/>
</dbReference>
<protein>
    <recommendedName>
        <fullName evidence="3">RNA chaperone Hfq</fullName>
    </recommendedName>
</protein>
<reference evidence="1" key="1">
    <citation type="submission" date="2010-04" db="EMBL/GenBank/DDBJ databases">
        <title>Complete sequence of Methanocaldococcus infernus ME.</title>
        <authorList>
            <consortium name="US DOE Joint Genome Institute"/>
            <person name="Lucas S."/>
            <person name="Copeland A."/>
            <person name="Lapidus A."/>
            <person name="Cheng J.-F."/>
            <person name="Bruce D."/>
            <person name="Goodwin L."/>
            <person name="Pitluck S."/>
            <person name="Munk A.C."/>
            <person name="Detter J.C."/>
            <person name="Han C."/>
            <person name="Tapia R."/>
            <person name="Land M."/>
            <person name="Hauser L."/>
            <person name="Kyrpides N."/>
            <person name="Mikhailova N."/>
            <person name="Sieprawska-Lupa M."/>
            <person name="Whitman W.B."/>
            <person name="Woyke T."/>
        </authorList>
    </citation>
    <scope>NUCLEOTIDE SEQUENCE [LARGE SCALE GENOMIC DNA]</scope>
    <source>
        <strain evidence="1">ME</strain>
    </source>
</reference>
<dbReference type="STRING" id="573063.Metin_0799"/>
<dbReference type="HOGENOM" id="CLU_2730360_0_0_2"/>
<dbReference type="GO" id="GO:0006355">
    <property type="term" value="P:regulation of DNA-templated transcription"/>
    <property type="evidence" value="ECO:0007669"/>
    <property type="project" value="InterPro"/>
</dbReference>
<dbReference type="SUPFAM" id="SSF50182">
    <property type="entry name" value="Sm-like ribonucleoproteins"/>
    <property type="match status" value="1"/>
</dbReference>
<dbReference type="InterPro" id="IPR010920">
    <property type="entry name" value="LSM_dom_sf"/>
</dbReference>
<dbReference type="GO" id="GO:0003723">
    <property type="term" value="F:RNA binding"/>
    <property type="evidence" value="ECO:0007669"/>
    <property type="project" value="InterPro"/>
</dbReference>
<evidence type="ECO:0000313" key="2">
    <source>
        <dbReference type="Proteomes" id="UP000002061"/>
    </source>
</evidence>
<dbReference type="InterPro" id="IPR005001">
    <property type="entry name" value="Hfq"/>
</dbReference>
<proteinExistence type="predicted"/>
<dbReference type="AlphaFoldDB" id="D5VSB1"/>
<dbReference type="KEGG" id="mif:Metin_0799"/>
<dbReference type="EMBL" id="CP002009">
    <property type="protein sequence ID" value="ADG13464.1"/>
    <property type="molecule type" value="Genomic_DNA"/>
</dbReference>